<evidence type="ECO:0000256" key="5">
    <source>
        <dbReference type="PROSITE-ProRule" id="PRU01240"/>
    </source>
</evidence>
<feature type="domain" description="Peptidase S8/S53" evidence="8">
    <location>
        <begin position="353"/>
        <end position="611"/>
    </location>
</feature>
<dbReference type="Proteomes" id="UP001244341">
    <property type="component" value="Chromosome 1b"/>
</dbReference>
<gene>
    <name evidence="12" type="ORF">OEZ85_008266</name>
</gene>
<dbReference type="PANTHER" id="PTHR43806">
    <property type="entry name" value="PEPTIDASE S8"/>
    <property type="match status" value="1"/>
</dbReference>
<dbReference type="Pfam" id="PF23090">
    <property type="entry name" value="MBTPS1_4th"/>
    <property type="match status" value="1"/>
</dbReference>
<evidence type="ECO:0000259" key="9">
    <source>
        <dbReference type="Pfam" id="PF23001"/>
    </source>
</evidence>
<accession>A0ABY8TIK6</accession>
<dbReference type="InterPro" id="IPR036852">
    <property type="entry name" value="Peptidase_S8/S53_dom_sf"/>
</dbReference>
<evidence type="ECO:0000313" key="13">
    <source>
        <dbReference type="Proteomes" id="UP001244341"/>
    </source>
</evidence>
<keyword evidence="7" id="KW-1133">Transmembrane helix</keyword>
<keyword evidence="4 5" id="KW-0720">Serine protease</keyword>
<feature type="region of interest" description="Disordered" evidence="6">
    <location>
        <begin position="207"/>
        <end position="295"/>
    </location>
</feature>
<evidence type="ECO:0000256" key="1">
    <source>
        <dbReference type="ARBA" id="ARBA00011073"/>
    </source>
</evidence>
<proteinExistence type="inferred from homology"/>
<name>A0ABY8TIK6_TETOB</name>
<dbReference type="InterPro" id="IPR050131">
    <property type="entry name" value="Peptidase_S8_subtilisin-like"/>
</dbReference>
<evidence type="ECO:0000256" key="3">
    <source>
        <dbReference type="ARBA" id="ARBA00022801"/>
    </source>
</evidence>
<evidence type="ECO:0008006" key="14">
    <source>
        <dbReference type="Google" id="ProtNLM"/>
    </source>
</evidence>
<dbReference type="Pfam" id="PF00082">
    <property type="entry name" value="Peptidase_S8"/>
    <property type="match status" value="1"/>
</dbReference>
<dbReference type="PROSITE" id="PS00138">
    <property type="entry name" value="SUBTILASE_SER"/>
    <property type="match status" value="1"/>
</dbReference>
<dbReference type="InterPro" id="IPR015500">
    <property type="entry name" value="Peptidase_S8_subtilisin-rel"/>
</dbReference>
<dbReference type="InterPro" id="IPR000209">
    <property type="entry name" value="Peptidase_S8/S53_dom"/>
</dbReference>
<keyword evidence="7" id="KW-0812">Transmembrane</keyword>
<dbReference type="SUPFAM" id="SSF52743">
    <property type="entry name" value="Subtilisin-like"/>
    <property type="match status" value="1"/>
</dbReference>
<dbReference type="InterPro" id="IPR057032">
    <property type="entry name" value="MBTPS1_4th"/>
</dbReference>
<keyword evidence="2 5" id="KW-0645">Protease</keyword>
<feature type="compositionally biased region" description="Low complexity" evidence="6">
    <location>
        <begin position="1123"/>
        <end position="1161"/>
    </location>
</feature>
<dbReference type="PROSITE" id="PS51892">
    <property type="entry name" value="SUBTILASE"/>
    <property type="match status" value="1"/>
</dbReference>
<feature type="active site" description="Charge relay system" evidence="5">
    <location>
        <position position="559"/>
    </location>
</feature>
<evidence type="ECO:0000259" key="8">
    <source>
        <dbReference type="Pfam" id="PF00082"/>
    </source>
</evidence>
<dbReference type="EMBL" id="CP126208">
    <property type="protein sequence ID" value="WIA08845.1"/>
    <property type="molecule type" value="Genomic_DNA"/>
</dbReference>
<feature type="transmembrane region" description="Helical" evidence="7">
    <location>
        <begin position="1186"/>
        <end position="1210"/>
    </location>
</feature>
<dbReference type="Pfam" id="PF23001">
    <property type="entry name" value="MBTP1_N"/>
    <property type="match status" value="1"/>
</dbReference>
<feature type="region of interest" description="Disordered" evidence="6">
    <location>
        <begin position="36"/>
        <end position="66"/>
    </location>
</feature>
<feature type="compositionally biased region" description="Low complexity" evidence="6">
    <location>
        <begin position="1086"/>
        <end position="1104"/>
    </location>
</feature>
<dbReference type="Pfam" id="PF23094">
    <property type="entry name" value="MBTPS1_3rd"/>
    <property type="match status" value="1"/>
</dbReference>
<feature type="compositionally biased region" description="Low complexity" evidence="6">
    <location>
        <begin position="208"/>
        <end position="245"/>
    </location>
</feature>
<organism evidence="12 13">
    <name type="scientific">Tetradesmus obliquus</name>
    <name type="common">Green alga</name>
    <name type="synonym">Acutodesmus obliquus</name>
    <dbReference type="NCBI Taxonomy" id="3088"/>
    <lineage>
        <taxon>Eukaryota</taxon>
        <taxon>Viridiplantae</taxon>
        <taxon>Chlorophyta</taxon>
        <taxon>core chlorophytes</taxon>
        <taxon>Chlorophyceae</taxon>
        <taxon>CS clade</taxon>
        <taxon>Sphaeropleales</taxon>
        <taxon>Scenedesmaceae</taxon>
        <taxon>Tetradesmus</taxon>
    </lineage>
</organism>
<evidence type="ECO:0000256" key="7">
    <source>
        <dbReference type="SAM" id="Phobius"/>
    </source>
</evidence>
<dbReference type="Gene3D" id="3.40.50.200">
    <property type="entry name" value="Peptidase S8/S53 domain"/>
    <property type="match status" value="1"/>
</dbReference>
<dbReference type="PROSITE" id="PS00137">
    <property type="entry name" value="SUBTILASE_HIS"/>
    <property type="match status" value="1"/>
</dbReference>
<feature type="active site" description="Charge relay system" evidence="5">
    <location>
        <position position="362"/>
    </location>
</feature>
<dbReference type="InterPro" id="IPR022398">
    <property type="entry name" value="Peptidase_S8_His-AS"/>
</dbReference>
<feature type="compositionally biased region" description="Basic and acidic residues" evidence="6">
    <location>
        <begin position="276"/>
        <end position="291"/>
    </location>
</feature>
<keyword evidence="3 5" id="KW-0378">Hydrolase</keyword>
<evidence type="ECO:0000256" key="6">
    <source>
        <dbReference type="SAM" id="MobiDB-lite"/>
    </source>
</evidence>
<feature type="domain" description="MBTPS1 third" evidence="11">
    <location>
        <begin position="632"/>
        <end position="762"/>
    </location>
</feature>
<dbReference type="PRINTS" id="PR00723">
    <property type="entry name" value="SUBTILISIN"/>
</dbReference>
<dbReference type="InterPro" id="IPR057060">
    <property type="entry name" value="MBTPS1_3rd"/>
</dbReference>
<keyword evidence="7" id="KW-0472">Membrane</keyword>
<reference evidence="12 13" key="1">
    <citation type="submission" date="2023-05" db="EMBL/GenBank/DDBJ databases">
        <title>A 100% complete, gapless, phased diploid assembly of the Scenedesmus obliquus UTEX 3031 genome.</title>
        <authorList>
            <person name="Biondi T.C."/>
            <person name="Hanschen E.R."/>
            <person name="Kwon T."/>
            <person name="Eng W."/>
            <person name="Kruse C.P.S."/>
            <person name="Koehler S.I."/>
            <person name="Kunde Y."/>
            <person name="Gleasner C.D."/>
            <person name="You Mak K.T."/>
            <person name="Polle J."/>
            <person name="Hovde B.T."/>
            <person name="Starkenburg S.R."/>
        </authorList>
    </citation>
    <scope>NUCLEOTIDE SEQUENCE [LARGE SCALE GENOMIC DNA]</scope>
    <source>
        <strain evidence="12 13">DOE0152z</strain>
    </source>
</reference>
<evidence type="ECO:0000313" key="12">
    <source>
        <dbReference type="EMBL" id="WIA08845.1"/>
    </source>
</evidence>
<dbReference type="InterPro" id="IPR055143">
    <property type="entry name" value="MBTP1_N"/>
</dbReference>
<evidence type="ECO:0000259" key="10">
    <source>
        <dbReference type="Pfam" id="PF23090"/>
    </source>
</evidence>
<keyword evidence="13" id="KW-1185">Reference proteome</keyword>
<evidence type="ECO:0000256" key="2">
    <source>
        <dbReference type="ARBA" id="ARBA00022670"/>
    </source>
</evidence>
<feature type="active site" description="Charge relay system" evidence="5">
    <location>
        <position position="393"/>
    </location>
</feature>
<dbReference type="InterPro" id="IPR023828">
    <property type="entry name" value="Peptidase_S8_Ser-AS"/>
</dbReference>
<dbReference type="PANTHER" id="PTHR43806:SF7">
    <property type="entry name" value="MEMBRANE-BOUND TRANSCRIPTION FACTOR SITE-1 PROTEASE"/>
    <property type="match status" value="1"/>
</dbReference>
<protein>
    <recommendedName>
        <fullName evidence="14">Peptidase S8/S53 domain-containing protein</fullName>
    </recommendedName>
</protein>
<comment type="similarity">
    <text evidence="1 5">Belongs to the peptidase S8 family.</text>
</comment>
<evidence type="ECO:0000259" key="11">
    <source>
        <dbReference type="Pfam" id="PF23094"/>
    </source>
</evidence>
<feature type="region of interest" description="Disordered" evidence="6">
    <location>
        <begin position="1074"/>
        <end position="1177"/>
    </location>
</feature>
<feature type="domain" description="Membrane-bound transcription factor site-1 protease-like N-terminal" evidence="9">
    <location>
        <begin position="74"/>
        <end position="150"/>
    </location>
</feature>
<feature type="domain" description="MBTPS1 fourth" evidence="10">
    <location>
        <begin position="763"/>
        <end position="1007"/>
    </location>
</feature>
<evidence type="ECO:0000256" key="4">
    <source>
        <dbReference type="ARBA" id="ARBA00022825"/>
    </source>
</evidence>
<sequence>MGLASASCPAQLHPAAEAPATAASANGIAATNNTQHMKAQQIHSGSTEGSRNAGSDSQGAEQQCRGNGDCNWQTWIVRFAEYKMLSEHKQALKKALAHLQQHWAWLERPNKAALQHPSDFALLSVAPLQLQVLRAALQQVSGFRDMHPDRRIRGLLNWQPEGELAAAFSNVQQQQQHHLALRTQPERLRMQQEPDVGRQLQRSLLADAEQQTKQQPAEQQQQQQQQQHQGPPPAAGSSSGVSPPADADEDADSIWTVSKPPGRLTTKPTIGLDPRNPADREDSLGREELRRSSRRRNLLSSSWQRLFGSSSGAADQQRQQQGQRKLGRSLTAAADAVTVLLEAGKLWDQGYSGKGIKVGVFDTGIREGHPHIRHIKERTNWTHQQSLSDGLGHGSFVAGVIGSQDTTCPGFAPDVELYTFKVFTDDQVSYTSWFLDAFNYAISCKLHVINLSIGGPDFLDAPFVEKVWEVTSNGLIMISAIGNDGPLYGTLNNPADQPDVIGVGGIDNDNNIAAFSSRGMTTWELPAGTGRIKPDVMAYAKDVTGSKITTGCRSLSGTSVASPVVAGAVCLLASTLPEERRWLLNPASMKQALVEGAFRLPQLNMHEQGNGRINLPASQAILANYTPRASLIPPAIHLADCPYMWPHCKQPLYAHALPVVLNATVVNGMANTGYFAGPPVYEGLDEGGKMLHVTFQYSEVLWPWSGYLAVYVQVSPAAEAFSGNATGRITFTITSPGQLGAESKDPQSSKVVVPLSAVIKPTPPREQRIVWDVLHSIKYPPGYVPRDNLDIKSDVLDWHGDHPYTNFHEAYDALRGAGFSVELLASPASCFDPRNYGGYLVLDAEEEWYKEEVAALTSAVKEHGMALVVFAEWYHEESLKQMKFFDDNTRSWWTPITGGSNVPALNELLAPHGVSLGERILQGSTSLGKHTLQVAYGSNIATFPAGGHLHVSHLTDVAGKGAGVPGNYAAFGVAPSGSGKVAVFSDTNCLDSSHNTGPCFEFLVALFQQLLLGKDAGLTPADKLQAAPFKAAGFTAAPQRRADVNFTQYSWVLQHPHACHMSAPCQFRQPPDCPAGDAWKQKHPKAAAGSSAASTGSSGSGDAAQQHEEQPLQEDVSNSQPVEEQQQQAAAKEAEKLQQLADDANKQQQQQQPDKASSSAAGGQGHHAQHFAKEQEQAQQGQRSAFISQAVTLATFICVAGVIGIVVLWSMRSSSNGAGRGKWGRRWGYAQVGRRSPSPLDV</sequence>